<feature type="non-terminal residue" evidence="1">
    <location>
        <position position="1"/>
    </location>
</feature>
<keyword evidence="2" id="KW-1185">Reference proteome</keyword>
<dbReference type="AlphaFoldDB" id="A0A0C9VFV3"/>
<feature type="non-terminal residue" evidence="1">
    <location>
        <position position="52"/>
    </location>
</feature>
<sequence>CCTKHILDLQPDFKEQKSLVQEVIEEAGNLCIFLIKFHCELNFIVYFWRAVK</sequence>
<name>A0A0C9VFV3_SPHS4</name>
<proteinExistence type="predicted"/>
<dbReference type="Proteomes" id="UP000054279">
    <property type="component" value="Unassembled WGS sequence"/>
</dbReference>
<gene>
    <name evidence="1" type="ORF">M422DRAFT_122431</name>
</gene>
<protein>
    <submittedName>
        <fullName evidence="1">Uncharacterized protein</fullName>
    </submittedName>
</protein>
<dbReference type="EMBL" id="KN837178">
    <property type="protein sequence ID" value="KIJ36465.1"/>
    <property type="molecule type" value="Genomic_DNA"/>
</dbReference>
<dbReference type="OrthoDB" id="2416294at2759"/>
<evidence type="ECO:0000313" key="1">
    <source>
        <dbReference type="EMBL" id="KIJ36465.1"/>
    </source>
</evidence>
<dbReference type="PANTHER" id="PTHR35871">
    <property type="entry name" value="EXPRESSED PROTEIN"/>
    <property type="match status" value="1"/>
</dbReference>
<organism evidence="1 2">
    <name type="scientific">Sphaerobolus stellatus (strain SS14)</name>
    <dbReference type="NCBI Taxonomy" id="990650"/>
    <lineage>
        <taxon>Eukaryota</taxon>
        <taxon>Fungi</taxon>
        <taxon>Dikarya</taxon>
        <taxon>Basidiomycota</taxon>
        <taxon>Agaricomycotina</taxon>
        <taxon>Agaricomycetes</taxon>
        <taxon>Phallomycetidae</taxon>
        <taxon>Geastrales</taxon>
        <taxon>Sphaerobolaceae</taxon>
        <taxon>Sphaerobolus</taxon>
    </lineage>
</organism>
<accession>A0A0C9VFV3</accession>
<evidence type="ECO:0000313" key="2">
    <source>
        <dbReference type="Proteomes" id="UP000054279"/>
    </source>
</evidence>
<dbReference type="HOGENOM" id="CLU_005726_9_2_1"/>
<reference evidence="1 2" key="1">
    <citation type="submission" date="2014-06" db="EMBL/GenBank/DDBJ databases">
        <title>Evolutionary Origins and Diversification of the Mycorrhizal Mutualists.</title>
        <authorList>
            <consortium name="DOE Joint Genome Institute"/>
            <consortium name="Mycorrhizal Genomics Consortium"/>
            <person name="Kohler A."/>
            <person name="Kuo A."/>
            <person name="Nagy L.G."/>
            <person name="Floudas D."/>
            <person name="Copeland A."/>
            <person name="Barry K.W."/>
            <person name="Cichocki N."/>
            <person name="Veneault-Fourrey C."/>
            <person name="LaButti K."/>
            <person name="Lindquist E.A."/>
            <person name="Lipzen A."/>
            <person name="Lundell T."/>
            <person name="Morin E."/>
            <person name="Murat C."/>
            <person name="Riley R."/>
            <person name="Ohm R."/>
            <person name="Sun H."/>
            <person name="Tunlid A."/>
            <person name="Henrissat B."/>
            <person name="Grigoriev I.V."/>
            <person name="Hibbett D.S."/>
            <person name="Martin F."/>
        </authorList>
    </citation>
    <scope>NUCLEOTIDE SEQUENCE [LARGE SCALE GENOMIC DNA]</scope>
    <source>
        <strain evidence="1 2">SS14</strain>
    </source>
</reference>
<dbReference type="PANTHER" id="PTHR35871:SF1">
    <property type="entry name" value="CXC1-LIKE CYSTEINE CLUSTER ASSOCIATED WITH KDZ TRANSPOSASES DOMAIN-CONTAINING PROTEIN"/>
    <property type="match status" value="1"/>
</dbReference>